<evidence type="ECO:0000313" key="2">
    <source>
        <dbReference type="EMBL" id="KAF0741235.1"/>
    </source>
</evidence>
<sequence length="128" mass="13694">MPLLRPCPLPQMCAPLDLVQQVGRPSAALSKLRRDDAAVAAPKRTRRSAADPRSMLANCSPLQPPTPQRFSSGLVINGLDATRPENRWERGNASTMSLDLRPSFGNESSLVSAASAPSSSQNQVAFNP</sequence>
<feature type="compositionally biased region" description="Low complexity" evidence="1">
    <location>
        <begin position="108"/>
        <end position="120"/>
    </location>
</feature>
<accession>A0A6G0XLY8</accession>
<proteinExistence type="predicted"/>
<organism evidence="2 3">
    <name type="scientific">Aphanomyces euteiches</name>
    <dbReference type="NCBI Taxonomy" id="100861"/>
    <lineage>
        <taxon>Eukaryota</taxon>
        <taxon>Sar</taxon>
        <taxon>Stramenopiles</taxon>
        <taxon>Oomycota</taxon>
        <taxon>Saprolegniomycetes</taxon>
        <taxon>Saprolegniales</taxon>
        <taxon>Verrucalvaceae</taxon>
        <taxon>Aphanomyces</taxon>
    </lineage>
</organism>
<feature type="region of interest" description="Disordered" evidence="1">
    <location>
        <begin position="85"/>
        <end position="128"/>
    </location>
</feature>
<name>A0A6G0XLY8_9STRA</name>
<dbReference type="AlphaFoldDB" id="A0A6G0XLY8"/>
<dbReference type="VEuPathDB" id="FungiDB:AeMF1_015732"/>
<keyword evidence="3" id="KW-1185">Reference proteome</keyword>
<evidence type="ECO:0000313" key="3">
    <source>
        <dbReference type="Proteomes" id="UP000481153"/>
    </source>
</evidence>
<protein>
    <submittedName>
        <fullName evidence="2">Uncharacterized protein</fullName>
    </submittedName>
</protein>
<reference evidence="2 3" key="1">
    <citation type="submission" date="2019-07" db="EMBL/GenBank/DDBJ databases">
        <title>Genomics analysis of Aphanomyces spp. identifies a new class of oomycete effector associated with host adaptation.</title>
        <authorList>
            <person name="Gaulin E."/>
        </authorList>
    </citation>
    <scope>NUCLEOTIDE SEQUENCE [LARGE SCALE GENOMIC DNA]</scope>
    <source>
        <strain evidence="2 3">ATCC 201684</strain>
    </source>
</reference>
<evidence type="ECO:0000256" key="1">
    <source>
        <dbReference type="SAM" id="MobiDB-lite"/>
    </source>
</evidence>
<gene>
    <name evidence="2" type="ORF">Ae201684_003525</name>
</gene>
<comment type="caution">
    <text evidence="2">The sequence shown here is derived from an EMBL/GenBank/DDBJ whole genome shotgun (WGS) entry which is preliminary data.</text>
</comment>
<dbReference type="EMBL" id="VJMJ01000038">
    <property type="protein sequence ID" value="KAF0741235.1"/>
    <property type="molecule type" value="Genomic_DNA"/>
</dbReference>
<feature type="region of interest" description="Disordered" evidence="1">
    <location>
        <begin position="33"/>
        <end position="73"/>
    </location>
</feature>
<dbReference type="Proteomes" id="UP000481153">
    <property type="component" value="Unassembled WGS sequence"/>
</dbReference>